<keyword evidence="1" id="KW-1133">Transmembrane helix</keyword>
<dbReference type="AlphaFoldDB" id="A0A813IQV8"/>
<dbReference type="EMBL" id="CAJNNW010013968">
    <property type="protein sequence ID" value="CAE8656049.1"/>
    <property type="molecule type" value="Genomic_DNA"/>
</dbReference>
<organism evidence="2 3">
    <name type="scientific">Polarella glacialis</name>
    <name type="common">Dinoflagellate</name>
    <dbReference type="NCBI Taxonomy" id="89957"/>
    <lineage>
        <taxon>Eukaryota</taxon>
        <taxon>Sar</taxon>
        <taxon>Alveolata</taxon>
        <taxon>Dinophyceae</taxon>
        <taxon>Suessiales</taxon>
        <taxon>Suessiaceae</taxon>
        <taxon>Polarella</taxon>
    </lineage>
</organism>
<reference evidence="2" key="1">
    <citation type="submission" date="2021-02" db="EMBL/GenBank/DDBJ databases">
        <authorList>
            <person name="Dougan E. K."/>
            <person name="Rhodes N."/>
            <person name="Thang M."/>
            <person name="Chan C."/>
        </authorList>
    </citation>
    <scope>NUCLEOTIDE SEQUENCE</scope>
</reference>
<evidence type="ECO:0000313" key="2">
    <source>
        <dbReference type="EMBL" id="CAE8656049.1"/>
    </source>
</evidence>
<comment type="caution">
    <text evidence="2">The sequence shown here is derived from an EMBL/GenBank/DDBJ whole genome shotgun (WGS) entry which is preliminary data.</text>
</comment>
<name>A0A813IQV8_POLGL</name>
<feature type="transmembrane region" description="Helical" evidence="1">
    <location>
        <begin position="20"/>
        <end position="43"/>
    </location>
</feature>
<gene>
    <name evidence="2" type="ORF">PGLA2088_LOCUS11956</name>
</gene>
<sequence length="385" mass="39791">QSAQAIRPDSVPKSQGLRAFIMSVWPWSKGSVLLCAWVMLSAIPSAKSLAVACVACFASVCGAGILTCATLAPTFQPCAAALCGPGAFLACAVPCGVGIFAETCHVTEEAALQTEIAPATLSADQAVMAMEHAVRYLASPGTQTTQFPVCRVEWLADAVVPASDGLIHYRSWLDAAVSAATSQDVKVSLAVANVGCGWPMGLQGLQTSSSWALFWEEIAAHFSDNALVNVALNASADTIEVQWPSSPQQVQQATCAAGAGVQKLTYLKVGLESLGRAKPLHLYGWLDSLAPFLLAAKVMVSCQALPCAKASWLSGALYGLWHVQEVSAVPAACVGCYTGCCAVAIVACGCIFVWWSLPAFLARAASNCGATCTAACLIACGAPTP</sequence>
<keyword evidence="1" id="KW-0812">Transmembrane</keyword>
<feature type="transmembrane region" description="Helical" evidence="1">
    <location>
        <begin position="49"/>
        <end position="72"/>
    </location>
</feature>
<feature type="non-terminal residue" evidence="2">
    <location>
        <position position="1"/>
    </location>
</feature>
<proteinExistence type="predicted"/>
<accession>A0A813IQV8</accession>
<dbReference type="Proteomes" id="UP000626109">
    <property type="component" value="Unassembled WGS sequence"/>
</dbReference>
<protein>
    <submittedName>
        <fullName evidence="2">Uncharacterized protein</fullName>
    </submittedName>
</protein>
<evidence type="ECO:0000313" key="3">
    <source>
        <dbReference type="Proteomes" id="UP000626109"/>
    </source>
</evidence>
<keyword evidence="1" id="KW-0472">Membrane</keyword>
<evidence type="ECO:0000256" key="1">
    <source>
        <dbReference type="SAM" id="Phobius"/>
    </source>
</evidence>